<comment type="caution">
    <text evidence="8">The sequence shown here is derived from an EMBL/GenBank/DDBJ whole genome shotgun (WGS) entry which is preliminary data.</text>
</comment>
<evidence type="ECO:0000256" key="5">
    <source>
        <dbReference type="ARBA" id="ARBA00023136"/>
    </source>
</evidence>
<evidence type="ECO:0000256" key="2">
    <source>
        <dbReference type="ARBA" id="ARBA00008284"/>
    </source>
</evidence>
<dbReference type="Gene3D" id="3.10.20.90">
    <property type="entry name" value="Phosphatidylinositol 3-kinase Catalytic Subunit, Chain A, domain 1"/>
    <property type="match status" value="1"/>
</dbReference>
<dbReference type="InterPro" id="IPR050932">
    <property type="entry name" value="TM2D1-3-like"/>
</dbReference>
<feature type="domain" description="Ubiquitin-like" evidence="7">
    <location>
        <begin position="12"/>
        <end position="90"/>
    </location>
</feature>
<dbReference type="SUPFAM" id="SSF54236">
    <property type="entry name" value="Ubiquitin-like"/>
    <property type="match status" value="1"/>
</dbReference>
<reference evidence="8 9" key="1">
    <citation type="submission" date="2024-02" db="EMBL/GenBank/DDBJ databases">
        <authorList>
            <person name="Chen Y."/>
            <person name="Shah S."/>
            <person name="Dougan E. K."/>
            <person name="Thang M."/>
            <person name="Chan C."/>
        </authorList>
    </citation>
    <scope>NUCLEOTIDE SEQUENCE [LARGE SCALE GENOMIC DNA]</scope>
</reference>
<evidence type="ECO:0000259" key="7">
    <source>
        <dbReference type="PROSITE" id="PS50053"/>
    </source>
</evidence>
<dbReference type="Proteomes" id="UP001642484">
    <property type="component" value="Unassembled WGS sequence"/>
</dbReference>
<dbReference type="CDD" id="cd17039">
    <property type="entry name" value="Ubl_ubiquitin_like"/>
    <property type="match status" value="1"/>
</dbReference>
<protein>
    <recommendedName>
        <fullName evidence="7">Ubiquitin-like domain-containing protein</fullName>
    </recommendedName>
</protein>
<feature type="transmembrane region" description="Helical" evidence="6">
    <location>
        <begin position="295"/>
        <end position="315"/>
    </location>
</feature>
<keyword evidence="5 6" id="KW-0472">Membrane</keyword>
<dbReference type="InterPro" id="IPR007829">
    <property type="entry name" value="TM2"/>
</dbReference>
<comment type="subcellular location">
    <subcellularLocation>
        <location evidence="1">Membrane</location>
        <topology evidence="1">Multi-pass membrane protein</topology>
    </subcellularLocation>
</comment>
<accession>A0ABP0RUX0</accession>
<proteinExistence type="inferred from homology"/>
<gene>
    <name evidence="8" type="ORF">CCMP2556_LOCUS48968</name>
</gene>
<evidence type="ECO:0000256" key="6">
    <source>
        <dbReference type="SAM" id="Phobius"/>
    </source>
</evidence>
<dbReference type="EMBL" id="CAXAMN010026617">
    <property type="protein sequence ID" value="CAK9104448.1"/>
    <property type="molecule type" value="Genomic_DNA"/>
</dbReference>
<dbReference type="Pfam" id="PF05154">
    <property type="entry name" value="TM2"/>
    <property type="match status" value="1"/>
</dbReference>
<dbReference type="PANTHER" id="PTHR21016:SF25">
    <property type="entry name" value="TM2 DOMAIN-CONTAINING PROTEIN DDB_G0277895-RELATED"/>
    <property type="match status" value="1"/>
</dbReference>
<keyword evidence="3 6" id="KW-0812">Transmembrane</keyword>
<evidence type="ECO:0000256" key="1">
    <source>
        <dbReference type="ARBA" id="ARBA00004141"/>
    </source>
</evidence>
<dbReference type="InterPro" id="IPR029071">
    <property type="entry name" value="Ubiquitin-like_domsf"/>
</dbReference>
<feature type="transmembrane region" description="Helical" evidence="6">
    <location>
        <begin position="229"/>
        <end position="247"/>
    </location>
</feature>
<name>A0ABP0RUX0_9DINO</name>
<dbReference type="PANTHER" id="PTHR21016">
    <property type="entry name" value="BETA-AMYLOID BINDING PROTEIN-RELATED"/>
    <property type="match status" value="1"/>
</dbReference>
<dbReference type="PROSITE" id="PS50053">
    <property type="entry name" value="UBIQUITIN_2"/>
    <property type="match status" value="1"/>
</dbReference>
<comment type="similarity">
    <text evidence="2">Belongs to the TM2 family.</text>
</comment>
<organism evidence="8 9">
    <name type="scientific">Durusdinium trenchii</name>
    <dbReference type="NCBI Taxonomy" id="1381693"/>
    <lineage>
        <taxon>Eukaryota</taxon>
        <taxon>Sar</taxon>
        <taxon>Alveolata</taxon>
        <taxon>Dinophyceae</taxon>
        <taxon>Suessiales</taxon>
        <taxon>Symbiodiniaceae</taxon>
        <taxon>Durusdinium</taxon>
    </lineage>
</organism>
<evidence type="ECO:0000256" key="3">
    <source>
        <dbReference type="ARBA" id="ARBA00022692"/>
    </source>
</evidence>
<dbReference type="InterPro" id="IPR000626">
    <property type="entry name" value="Ubiquitin-like_dom"/>
</dbReference>
<evidence type="ECO:0000313" key="8">
    <source>
        <dbReference type="EMBL" id="CAK9104448.1"/>
    </source>
</evidence>
<keyword evidence="9" id="KW-1185">Reference proteome</keyword>
<evidence type="ECO:0000313" key="9">
    <source>
        <dbReference type="Proteomes" id="UP001642484"/>
    </source>
</evidence>
<evidence type="ECO:0000256" key="4">
    <source>
        <dbReference type="ARBA" id="ARBA00022989"/>
    </source>
</evidence>
<sequence>MDNEFASLPESGTLRILTTNGEETLLSFGATDTVRVLKKRLQELFAIQSQQLAAPCSAMRLISGNDVLLDHCVLGDRGVVDGDQLTLVLSHAPLGTFEYNMESFDPDIWAAVTASFTQDGEFCIYIEEEEMLSIEEDEAYDPFLDGNLWEHSYRGPVEVAGSQIQMSVQNSHRLGSFDGILEVGLLLGEILSFTSALRVFGPEGGDLVRMVSPAWADPNCETPRKSQQIAFLISMFGGFLGLDQLYLGYFFPYGLFKLLTAGGLGLWWIYDLVRIGSSPVGTAASFKVMNNVPHWAFVLSATALFVALGFIYSAWSIQRQRVQKQREVMMLQAESAALESQRRFSGYGSTLS</sequence>
<keyword evidence="4 6" id="KW-1133">Transmembrane helix</keyword>